<reference evidence="4" key="1">
    <citation type="submission" date="2016-02" db="EMBL/GenBank/DDBJ databases">
        <authorList>
            <person name="Holder M.E."/>
            <person name="Ajami N.J."/>
            <person name="Petrosino J.F."/>
        </authorList>
    </citation>
    <scope>NUCLEOTIDE SEQUENCE [LARGE SCALE GENOMIC DNA]</scope>
    <source>
        <strain evidence="4">DSM 12838</strain>
    </source>
</reference>
<protein>
    <submittedName>
        <fullName evidence="3">Flavodoxin</fullName>
    </submittedName>
</protein>
<gene>
    <name evidence="3" type="ORF">AXF15_02760</name>
</gene>
<dbReference type="InterPro" id="IPR052200">
    <property type="entry name" value="Protoporphyrinogen_IX_DH"/>
</dbReference>
<dbReference type="PROSITE" id="PS00201">
    <property type="entry name" value="FLAVODOXIN"/>
    <property type="match status" value="1"/>
</dbReference>
<proteinExistence type="predicted"/>
<evidence type="ECO:0000259" key="2">
    <source>
        <dbReference type="Pfam" id="PF12641"/>
    </source>
</evidence>
<dbReference type="KEGG" id="doa:AXF15_02760"/>
<dbReference type="Gene3D" id="3.40.50.360">
    <property type="match status" value="1"/>
</dbReference>
<comment type="cofactor">
    <cofactor evidence="1">
        <name>FMN</name>
        <dbReference type="ChEBI" id="CHEBI:58210"/>
    </cofactor>
</comment>
<name>A0A0X8JNN2_9BACT</name>
<evidence type="ECO:0000256" key="1">
    <source>
        <dbReference type="ARBA" id="ARBA00001917"/>
    </source>
</evidence>
<dbReference type="PANTHER" id="PTHR38030">
    <property type="entry name" value="PROTOPORPHYRINOGEN IX DEHYDROGENASE [MENAQUINONE]"/>
    <property type="match status" value="1"/>
</dbReference>
<sequence>MKSLVVYSSRTGNTEKVARAIHEILPAPCDIHSVETAPDPGDYGFVAIGFWVDKGEPDAKAKDYMKRVQGRKVGLFGTLGAWPDSDHARECLDKARELMAGNEVLGTFICQGRIDPAVLEMMRKMASDVHPMTPERQARIREAEKHPDEADLLAAQAAFRDMAARLGAGGTGDAPCVP</sequence>
<dbReference type="InterPro" id="IPR029039">
    <property type="entry name" value="Flavoprotein-like_sf"/>
</dbReference>
<keyword evidence="4" id="KW-1185">Reference proteome</keyword>
<dbReference type="GO" id="GO:0006783">
    <property type="term" value="P:heme biosynthetic process"/>
    <property type="evidence" value="ECO:0007669"/>
    <property type="project" value="TreeGrafter"/>
</dbReference>
<dbReference type="GO" id="GO:0070819">
    <property type="term" value="F:menaquinone-dependent protoporphyrinogen oxidase activity"/>
    <property type="evidence" value="ECO:0007669"/>
    <property type="project" value="TreeGrafter"/>
</dbReference>
<dbReference type="STRING" id="888061.AXF15_02760"/>
<dbReference type="GO" id="GO:0009055">
    <property type="term" value="F:electron transfer activity"/>
    <property type="evidence" value="ECO:0007669"/>
    <property type="project" value="InterPro"/>
</dbReference>
<dbReference type="AlphaFoldDB" id="A0A0X8JNN2"/>
<accession>A0A0X8JNN2</accession>
<dbReference type="Pfam" id="PF12641">
    <property type="entry name" value="Flavodoxin_3"/>
    <property type="match status" value="1"/>
</dbReference>
<dbReference type="InterPro" id="IPR001226">
    <property type="entry name" value="Flavodoxin_CS"/>
</dbReference>
<dbReference type="GO" id="GO:0010181">
    <property type="term" value="F:FMN binding"/>
    <property type="evidence" value="ECO:0007669"/>
    <property type="project" value="InterPro"/>
</dbReference>
<dbReference type="OrthoDB" id="307208at2"/>
<organism evidence="3 4">
    <name type="scientific">Desulfomicrobium orale DSM 12838</name>
    <dbReference type="NCBI Taxonomy" id="888061"/>
    <lineage>
        <taxon>Bacteria</taxon>
        <taxon>Pseudomonadati</taxon>
        <taxon>Thermodesulfobacteriota</taxon>
        <taxon>Desulfovibrionia</taxon>
        <taxon>Desulfovibrionales</taxon>
        <taxon>Desulfomicrobiaceae</taxon>
        <taxon>Desulfomicrobium</taxon>
    </lineage>
</organism>
<feature type="domain" description="Flavodoxin-like" evidence="2">
    <location>
        <begin position="4"/>
        <end position="159"/>
    </location>
</feature>
<dbReference type="PANTHER" id="PTHR38030:SF2">
    <property type="entry name" value="PROTOPORPHYRINOGEN IX DEHYDROGENASE [QUINONE]"/>
    <property type="match status" value="1"/>
</dbReference>
<dbReference type="Proteomes" id="UP000063964">
    <property type="component" value="Chromosome"/>
</dbReference>
<dbReference type="EMBL" id="CP014230">
    <property type="protein sequence ID" value="AMD92132.1"/>
    <property type="molecule type" value="Genomic_DNA"/>
</dbReference>
<dbReference type="InterPro" id="IPR008254">
    <property type="entry name" value="Flavodoxin/NO_synth"/>
</dbReference>
<evidence type="ECO:0000313" key="3">
    <source>
        <dbReference type="EMBL" id="AMD92132.1"/>
    </source>
</evidence>
<dbReference type="SUPFAM" id="SSF52218">
    <property type="entry name" value="Flavoproteins"/>
    <property type="match status" value="1"/>
</dbReference>
<evidence type="ECO:0000313" key="4">
    <source>
        <dbReference type="Proteomes" id="UP000063964"/>
    </source>
</evidence>
<dbReference type="RefSeq" id="WP_066603010.1">
    <property type="nucleotide sequence ID" value="NZ_CP014230.1"/>
</dbReference>